<name>A0A7W5E216_9BACT</name>
<dbReference type="SUPFAM" id="SSF55729">
    <property type="entry name" value="Acyl-CoA N-acyltransferases (Nat)"/>
    <property type="match status" value="1"/>
</dbReference>
<dbReference type="Pfam" id="PF18015">
    <property type="entry name" value="Acetyltransf_19"/>
    <property type="match status" value="1"/>
</dbReference>
<gene>
    <name evidence="2" type="ORF">FHS27_004512</name>
</gene>
<sequence>MNTLDVRPLPSIETVVDMRSRYLDQATAPLDGMWLYGFVPMSKHYGFYDRDSLCGYFCVNEQGRLLQFYVDDRQCIDPLSHFESVVTGDVIEEHITGAFVSTAEPAYLSLCLDTFASFDVNALMYELDVSKSREKIESAIVLKEAVAGQLSQVVDFAASEIGAPKDWLGGYYENLISRGELYVVRRDGEIIATGESRLSDAYESGYADVGVIVAKNERGQGIATQVLRRLVEINESRDRQSICSTEKGNRAAQRAISRAGFVSRHRIVEFSSPRSAPVSHPMSERL</sequence>
<dbReference type="Proteomes" id="UP000536179">
    <property type="component" value="Unassembled WGS sequence"/>
</dbReference>
<organism evidence="2 3">
    <name type="scientific">Aporhodopirellula rubra</name>
    <dbReference type="NCBI Taxonomy" id="980271"/>
    <lineage>
        <taxon>Bacteria</taxon>
        <taxon>Pseudomonadati</taxon>
        <taxon>Planctomycetota</taxon>
        <taxon>Planctomycetia</taxon>
        <taxon>Pirellulales</taxon>
        <taxon>Pirellulaceae</taxon>
        <taxon>Aporhodopirellula</taxon>
    </lineage>
</organism>
<evidence type="ECO:0000313" key="2">
    <source>
        <dbReference type="EMBL" id="MBB3208680.1"/>
    </source>
</evidence>
<dbReference type="CDD" id="cd04301">
    <property type="entry name" value="NAT_SF"/>
    <property type="match status" value="1"/>
</dbReference>
<accession>A0A7W5E216</accession>
<dbReference type="GO" id="GO:0016747">
    <property type="term" value="F:acyltransferase activity, transferring groups other than amino-acyl groups"/>
    <property type="evidence" value="ECO:0007669"/>
    <property type="project" value="InterPro"/>
</dbReference>
<dbReference type="PROSITE" id="PS51186">
    <property type="entry name" value="GNAT"/>
    <property type="match status" value="1"/>
</dbReference>
<feature type="domain" description="N-acetyltransferase" evidence="1">
    <location>
        <begin position="140"/>
        <end position="283"/>
    </location>
</feature>
<dbReference type="Gene3D" id="3.40.630.80">
    <property type="match status" value="1"/>
</dbReference>
<keyword evidence="2" id="KW-0808">Transferase</keyword>
<dbReference type="Pfam" id="PF00583">
    <property type="entry name" value="Acetyltransf_1"/>
    <property type="match status" value="1"/>
</dbReference>
<comment type="caution">
    <text evidence="2">The sequence shown here is derived from an EMBL/GenBank/DDBJ whole genome shotgun (WGS) entry which is preliminary data.</text>
</comment>
<evidence type="ECO:0000259" key="1">
    <source>
        <dbReference type="PROSITE" id="PS51186"/>
    </source>
</evidence>
<dbReference type="InterPro" id="IPR040579">
    <property type="entry name" value="Acetyltransf_19"/>
</dbReference>
<dbReference type="EMBL" id="JACHXU010000017">
    <property type="protein sequence ID" value="MBB3208680.1"/>
    <property type="molecule type" value="Genomic_DNA"/>
</dbReference>
<proteinExistence type="predicted"/>
<dbReference type="AlphaFoldDB" id="A0A7W5E216"/>
<dbReference type="InterPro" id="IPR016181">
    <property type="entry name" value="Acyl_CoA_acyltransferase"/>
</dbReference>
<dbReference type="Gene3D" id="3.40.630.30">
    <property type="match status" value="1"/>
</dbReference>
<evidence type="ECO:0000313" key="3">
    <source>
        <dbReference type="Proteomes" id="UP000536179"/>
    </source>
</evidence>
<dbReference type="RefSeq" id="WP_184306828.1">
    <property type="nucleotide sequence ID" value="NZ_JACHXU010000017.1"/>
</dbReference>
<keyword evidence="3" id="KW-1185">Reference proteome</keyword>
<protein>
    <submittedName>
        <fullName evidence="2">RimJ/RimL family protein N-acetyltransferase</fullName>
    </submittedName>
</protein>
<dbReference type="InterPro" id="IPR000182">
    <property type="entry name" value="GNAT_dom"/>
</dbReference>
<reference evidence="2 3" key="1">
    <citation type="submission" date="2020-08" db="EMBL/GenBank/DDBJ databases">
        <title>Genomic Encyclopedia of Type Strains, Phase III (KMG-III): the genomes of soil and plant-associated and newly described type strains.</title>
        <authorList>
            <person name="Whitman W."/>
        </authorList>
    </citation>
    <scope>NUCLEOTIDE SEQUENCE [LARGE SCALE GENOMIC DNA]</scope>
    <source>
        <strain evidence="2 3">CECT 8075</strain>
    </source>
</reference>